<dbReference type="GeneID" id="36580437"/>
<sequence>MFANRQFTRFHSKIQLFTRRLRAQRTGFTNLSSGAKSPHSNRKPRHGPAKSNSFEASERYHYTLRTIYQGWVQCGCCERCRLRLHSLPQPLSPRGYTKLATIRKHYNESRSRILRNGSLDLFFHCRDILCWKLLVLTTGMLQATFSAEHERQHFRTATRTGGDTIPNLFIRITHLSLFPFLLRICLSSGFAFKYPFYNPSKSRLHLILCILLRNRVILGSIGFALPS</sequence>
<name>A0A2J6TD01_9HELO</name>
<dbReference type="InParanoid" id="A0A2J6TD01"/>
<keyword evidence="3" id="KW-1185">Reference proteome</keyword>
<feature type="region of interest" description="Disordered" evidence="1">
    <location>
        <begin position="28"/>
        <end position="52"/>
    </location>
</feature>
<protein>
    <submittedName>
        <fullName evidence="2">Uncharacterized protein</fullName>
    </submittedName>
</protein>
<proteinExistence type="predicted"/>
<accession>A0A2J6TD01</accession>
<feature type="compositionally biased region" description="Basic residues" evidence="1">
    <location>
        <begin position="39"/>
        <end position="48"/>
    </location>
</feature>
<dbReference type="Proteomes" id="UP000235371">
    <property type="component" value="Unassembled WGS sequence"/>
</dbReference>
<evidence type="ECO:0000256" key="1">
    <source>
        <dbReference type="SAM" id="MobiDB-lite"/>
    </source>
</evidence>
<evidence type="ECO:0000313" key="2">
    <source>
        <dbReference type="EMBL" id="PMD60883.1"/>
    </source>
</evidence>
<gene>
    <name evidence="2" type="ORF">K444DRAFT_382667</name>
</gene>
<reference evidence="2 3" key="1">
    <citation type="submission" date="2016-04" db="EMBL/GenBank/DDBJ databases">
        <title>A degradative enzymes factory behind the ericoid mycorrhizal symbiosis.</title>
        <authorList>
            <consortium name="DOE Joint Genome Institute"/>
            <person name="Martino E."/>
            <person name="Morin E."/>
            <person name="Grelet G."/>
            <person name="Kuo A."/>
            <person name="Kohler A."/>
            <person name="Daghino S."/>
            <person name="Barry K."/>
            <person name="Choi C."/>
            <person name="Cichocki N."/>
            <person name="Clum A."/>
            <person name="Copeland A."/>
            <person name="Hainaut M."/>
            <person name="Haridas S."/>
            <person name="Labutti K."/>
            <person name="Lindquist E."/>
            <person name="Lipzen A."/>
            <person name="Khouja H.-R."/>
            <person name="Murat C."/>
            <person name="Ohm R."/>
            <person name="Olson A."/>
            <person name="Spatafora J."/>
            <person name="Veneault-Fourrey C."/>
            <person name="Henrissat B."/>
            <person name="Grigoriev I."/>
            <person name="Martin F."/>
            <person name="Perotto S."/>
        </authorList>
    </citation>
    <scope>NUCLEOTIDE SEQUENCE [LARGE SCALE GENOMIC DNA]</scope>
    <source>
        <strain evidence="2 3">E</strain>
    </source>
</reference>
<dbReference type="EMBL" id="KZ613787">
    <property type="protein sequence ID" value="PMD60883.1"/>
    <property type="molecule type" value="Genomic_DNA"/>
</dbReference>
<organism evidence="2 3">
    <name type="scientific">Hyaloscypha bicolor E</name>
    <dbReference type="NCBI Taxonomy" id="1095630"/>
    <lineage>
        <taxon>Eukaryota</taxon>
        <taxon>Fungi</taxon>
        <taxon>Dikarya</taxon>
        <taxon>Ascomycota</taxon>
        <taxon>Pezizomycotina</taxon>
        <taxon>Leotiomycetes</taxon>
        <taxon>Helotiales</taxon>
        <taxon>Hyaloscyphaceae</taxon>
        <taxon>Hyaloscypha</taxon>
        <taxon>Hyaloscypha bicolor</taxon>
    </lineage>
</organism>
<dbReference type="RefSeq" id="XP_024737787.1">
    <property type="nucleotide sequence ID" value="XM_024872356.1"/>
</dbReference>
<evidence type="ECO:0000313" key="3">
    <source>
        <dbReference type="Proteomes" id="UP000235371"/>
    </source>
</evidence>
<dbReference type="AlphaFoldDB" id="A0A2J6TD01"/>